<keyword evidence="3" id="KW-1185">Reference proteome</keyword>
<protein>
    <recommendedName>
        <fullName evidence="4">BZIP domain-containing protein</fullName>
    </recommendedName>
</protein>
<evidence type="ECO:0008006" key="4">
    <source>
        <dbReference type="Google" id="ProtNLM"/>
    </source>
</evidence>
<dbReference type="OrthoDB" id="2245989at2759"/>
<accession>A0A167EVM1</accession>
<feature type="compositionally biased region" description="Basic residues" evidence="1">
    <location>
        <begin position="11"/>
        <end position="26"/>
    </location>
</feature>
<comment type="caution">
    <text evidence="2">The sequence shown here is derived from an EMBL/GenBank/DDBJ whole genome shotgun (WGS) entry which is preliminary data.</text>
</comment>
<proteinExistence type="predicted"/>
<evidence type="ECO:0000256" key="1">
    <source>
        <dbReference type="SAM" id="MobiDB-lite"/>
    </source>
</evidence>
<reference evidence="2 3" key="1">
    <citation type="journal article" date="2016" name="Genome Biol. Evol.">
        <title>Divergent and convergent evolution of fungal pathogenicity.</title>
        <authorList>
            <person name="Shang Y."/>
            <person name="Xiao G."/>
            <person name="Zheng P."/>
            <person name="Cen K."/>
            <person name="Zhan S."/>
            <person name="Wang C."/>
        </authorList>
    </citation>
    <scope>NUCLEOTIDE SEQUENCE [LARGE SCALE GENOMIC DNA]</scope>
    <source>
        <strain evidence="2 3">RCEF 3172</strain>
    </source>
</reference>
<dbReference type="EMBL" id="AZHA01000010">
    <property type="protein sequence ID" value="OAA44452.1"/>
    <property type="molecule type" value="Genomic_DNA"/>
</dbReference>
<organism evidence="2 3">
    <name type="scientific">Beauveria brongniartii RCEF 3172</name>
    <dbReference type="NCBI Taxonomy" id="1081107"/>
    <lineage>
        <taxon>Eukaryota</taxon>
        <taxon>Fungi</taxon>
        <taxon>Dikarya</taxon>
        <taxon>Ascomycota</taxon>
        <taxon>Pezizomycotina</taxon>
        <taxon>Sordariomycetes</taxon>
        <taxon>Hypocreomycetidae</taxon>
        <taxon>Hypocreales</taxon>
        <taxon>Cordycipitaceae</taxon>
        <taxon>Beauveria</taxon>
        <taxon>Beauveria brongniartii</taxon>
    </lineage>
</organism>
<name>A0A167EVM1_9HYPO</name>
<dbReference type="AlphaFoldDB" id="A0A167EVM1"/>
<dbReference type="PANTHER" id="PTHR38116:SF5">
    <property type="entry name" value="BZIP DOMAIN-CONTAINING PROTEIN"/>
    <property type="match status" value="1"/>
</dbReference>
<evidence type="ECO:0000313" key="3">
    <source>
        <dbReference type="Proteomes" id="UP000076863"/>
    </source>
</evidence>
<dbReference type="Proteomes" id="UP000076863">
    <property type="component" value="Unassembled WGS sequence"/>
</dbReference>
<dbReference type="PANTHER" id="PTHR38116">
    <property type="entry name" value="CHROMOSOME 7, WHOLE GENOME SHOTGUN SEQUENCE"/>
    <property type="match status" value="1"/>
</dbReference>
<gene>
    <name evidence="2" type="ORF">BBO_03935</name>
</gene>
<dbReference type="InterPro" id="IPR021833">
    <property type="entry name" value="DUF3425"/>
</dbReference>
<dbReference type="Pfam" id="PF11905">
    <property type="entry name" value="DUF3425"/>
    <property type="match status" value="1"/>
</dbReference>
<evidence type="ECO:0000313" key="2">
    <source>
        <dbReference type="EMBL" id="OAA44452.1"/>
    </source>
</evidence>
<sequence>MEIAQESSTERRRRQNRLNQQARRKRLADEANAKGLARKWIIYSASAAQEADGARSSEKHAYFCQRTASDRSRSLERLRKVVAHNFLRQSLNAETLTSVTRYNICQAMMVNATYLGLTMELLREDIISPFNVIGPATFGSGSGDLPPSLRPTALQRRIVHHPWVDLCPIPSLRDALLLGAAVYDEDELCHDLFMGVGDGSEHQTGLVVWGESWDPSAYEFSEVILEKWQWLWIYEALEAWIQS</sequence>
<feature type="region of interest" description="Disordered" evidence="1">
    <location>
        <begin position="1"/>
        <end position="28"/>
    </location>
</feature>